<evidence type="ECO:0000256" key="4">
    <source>
        <dbReference type="SAM" id="SignalP"/>
    </source>
</evidence>
<organism evidence="5 6">
    <name type="scientific">Marinobacter salinexigens</name>
    <dbReference type="NCBI Taxonomy" id="2919747"/>
    <lineage>
        <taxon>Bacteria</taxon>
        <taxon>Pseudomonadati</taxon>
        <taxon>Pseudomonadota</taxon>
        <taxon>Gammaproteobacteria</taxon>
        <taxon>Pseudomonadales</taxon>
        <taxon>Marinobacteraceae</taxon>
        <taxon>Marinobacter</taxon>
    </lineage>
</organism>
<reference evidence="5 6" key="1">
    <citation type="submission" date="2019-08" db="EMBL/GenBank/DDBJ databases">
        <title>Marinobacter ZYF650 sp. nov., a marine bacterium isolated from seawater of the Mariana trench.</title>
        <authorList>
            <person name="Ahmad W."/>
        </authorList>
    </citation>
    <scope>NUCLEOTIDE SEQUENCE [LARGE SCALE GENOMIC DNA]</scope>
    <source>
        <strain evidence="5 6">ZYF650</strain>
    </source>
</reference>
<evidence type="ECO:0000313" key="6">
    <source>
        <dbReference type="Proteomes" id="UP000323161"/>
    </source>
</evidence>
<dbReference type="PANTHER" id="PTHR24189:SF50">
    <property type="entry name" value="ANKYRIN REPEAT AND SOCS BOX PROTEIN 2"/>
    <property type="match status" value="1"/>
</dbReference>
<dbReference type="Pfam" id="PF00023">
    <property type="entry name" value="Ank"/>
    <property type="match status" value="1"/>
</dbReference>
<feature type="signal peptide" evidence="4">
    <location>
        <begin position="1"/>
        <end position="18"/>
    </location>
</feature>
<dbReference type="InterPro" id="IPR002110">
    <property type="entry name" value="Ankyrin_rpt"/>
</dbReference>
<dbReference type="Proteomes" id="UP000323161">
    <property type="component" value="Unassembled WGS sequence"/>
</dbReference>
<dbReference type="InterPro" id="IPR050745">
    <property type="entry name" value="Multifunctional_regulatory"/>
</dbReference>
<dbReference type="SUPFAM" id="SSF48403">
    <property type="entry name" value="Ankyrin repeat"/>
    <property type="match status" value="1"/>
</dbReference>
<feature type="repeat" description="ANK" evidence="3">
    <location>
        <begin position="63"/>
        <end position="100"/>
    </location>
</feature>
<feature type="chain" id="PRO_5022872238" evidence="4">
    <location>
        <begin position="19"/>
        <end position="373"/>
    </location>
</feature>
<keyword evidence="2 3" id="KW-0040">ANK repeat</keyword>
<dbReference type="Pfam" id="PF12796">
    <property type="entry name" value="Ank_2"/>
    <property type="match status" value="1"/>
</dbReference>
<evidence type="ECO:0000313" key="5">
    <source>
        <dbReference type="EMBL" id="KAA1172808.1"/>
    </source>
</evidence>
<dbReference type="SMART" id="SM00248">
    <property type="entry name" value="ANK"/>
    <property type="match status" value="4"/>
</dbReference>
<dbReference type="Gene3D" id="1.25.40.20">
    <property type="entry name" value="Ankyrin repeat-containing domain"/>
    <property type="match status" value="2"/>
</dbReference>
<keyword evidence="1" id="KW-0677">Repeat</keyword>
<dbReference type="InterPro" id="IPR036770">
    <property type="entry name" value="Ankyrin_rpt-contain_sf"/>
</dbReference>
<evidence type="ECO:0000256" key="1">
    <source>
        <dbReference type="ARBA" id="ARBA00022737"/>
    </source>
</evidence>
<dbReference type="EMBL" id="VTUU01000006">
    <property type="protein sequence ID" value="KAA1172808.1"/>
    <property type="molecule type" value="Genomic_DNA"/>
</dbReference>
<keyword evidence="4" id="KW-0732">Signal</keyword>
<dbReference type="PANTHER" id="PTHR24189">
    <property type="entry name" value="MYOTROPHIN"/>
    <property type="match status" value="1"/>
</dbReference>
<accession>A0A5B0VEK8</accession>
<evidence type="ECO:0000256" key="3">
    <source>
        <dbReference type="PROSITE-ProRule" id="PRU00023"/>
    </source>
</evidence>
<protein>
    <submittedName>
        <fullName evidence="5">Uncharacterized protein</fullName>
    </submittedName>
</protein>
<name>A0A5B0VEK8_9GAMM</name>
<evidence type="ECO:0000256" key="2">
    <source>
        <dbReference type="ARBA" id="ARBA00023043"/>
    </source>
</evidence>
<keyword evidence="6" id="KW-1185">Reference proteome</keyword>
<sequence length="373" mass="41901">MGRVILLLVCILGQPAWAASTATTNVFHHVQAGDSFEVERWIRKGGDPSYIYHQKGEGMRHDKTFTPMHAALAWADYKDDPVDVVRVLLKYNADIDYFADLNLKYATKDSFSIPPLYRAVSKDQVESARALIKAGAKTQYDYRKFDEPELDKSDPAWVFGNEKAWKKRAALVSYVDSVAMTRMLLQEKVLSLADVAATLDQRKDFVPQPGYSQLVEEYFQTLGGFTKKLNSLPESDQTLLNTMNKAKFKLVGALMYVEDEKGCEMAEALLDEAGRSVDLGEVVAAKASPVCYQYFKRQGAPWPESAKQLGVGPLHVAVKFNNHRLAAWLIEQDPDLLNSQDNEGRRPLLYSQNDAMVKFLLDHGATPPEAWTK</sequence>
<comment type="caution">
    <text evidence="5">The sequence shown here is derived from an EMBL/GenBank/DDBJ whole genome shotgun (WGS) entry which is preliminary data.</text>
</comment>
<gene>
    <name evidence="5" type="ORF">FWJ25_13425</name>
</gene>
<dbReference type="AlphaFoldDB" id="A0A5B0VEK8"/>
<proteinExistence type="predicted"/>
<dbReference type="PROSITE" id="PS50088">
    <property type="entry name" value="ANK_REPEAT"/>
    <property type="match status" value="1"/>
</dbReference>